<organism evidence="1">
    <name type="scientific">Sesamum latifolium</name>
    <dbReference type="NCBI Taxonomy" id="2727402"/>
    <lineage>
        <taxon>Eukaryota</taxon>
        <taxon>Viridiplantae</taxon>
        <taxon>Streptophyta</taxon>
        <taxon>Embryophyta</taxon>
        <taxon>Tracheophyta</taxon>
        <taxon>Spermatophyta</taxon>
        <taxon>Magnoliopsida</taxon>
        <taxon>eudicotyledons</taxon>
        <taxon>Gunneridae</taxon>
        <taxon>Pentapetalae</taxon>
        <taxon>asterids</taxon>
        <taxon>lamiids</taxon>
        <taxon>Lamiales</taxon>
        <taxon>Pedaliaceae</taxon>
        <taxon>Sesamum</taxon>
    </lineage>
</organism>
<reference evidence="1" key="1">
    <citation type="submission" date="2020-06" db="EMBL/GenBank/DDBJ databases">
        <authorList>
            <person name="Li T."/>
            <person name="Hu X."/>
            <person name="Zhang T."/>
            <person name="Song X."/>
            <person name="Zhang H."/>
            <person name="Dai N."/>
            <person name="Sheng W."/>
            <person name="Hou X."/>
            <person name="Wei L."/>
        </authorList>
    </citation>
    <scope>NUCLEOTIDE SEQUENCE</scope>
    <source>
        <strain evidence="1">KEN1</strain>
        <tissue evidence="1">Leaf</tissue>
    </source>
</reference>
<proteinExistence type="predicted"/>
<dbReference type="AlphaFoldDB" id="A0AAW2XNT0"/>
<accession>A0AAW2XNT0</accession>
<dbReference type="PANTHER" id="PTHR33116:SF76">
    <property type="entry name" value="DUF4283 DOMAIN-CONTAINING PROTEIN"/>
    <property type="match status" value="1"/>
</dbReference>
<comment type="caution">
    <text evidence="1">The sequence shown here is derived from an EMBL/GenBank/DDBJ whole genome shotgun (WGS) entry which is preliminary data.</text>
</comment>
<reference evidence="1" key="2">
    <citation type="journal article" date="2024" name="Plant">
        <title>Genomic evolution and insights into agronomic trait innovations of Sesamum species.</title>
        <authorList>
            <person name="Miao H."/>
            <person name="Wang L."/>
            <person name="Qu L."/>
            <person name="Liu H."/>
            <person name="Sun Y."/>
            <person name="Le M."/>
            <person name="Wang Q."/>
            <person name="Wei S."/>
            <person name="Zheng Y."/>
            <person name="Lin W."/>
            <person name="Duan Y."/>
            <person name="Cao H."/>
            <person name="Xiong S."/>
            <person name="Wang X."/>
            <person name="Wei L."/>
            <person name="Li C."/>
            <person name="Ma Q."/>
            <person name="Ju M."/>
            <person name="Zhao R."/>
            <person name="Li G."/>
            <person name="Mu C."/>
            <person name="Tian Q."/>
            <person name="Mei H."/>
            <person name="Zhang T."/>
            <person name="Gao T."/>
            <person name="Zhang H."/>
        </authorList>
    </citation>
    <scope>NUCLEOTIDE SEQUENCE</scope>
    <source>
        <strain evidence="1">KEN1</strain>
    </source>
</reference>
<evidence type="ECO:0000313" key="1">
    <source>
        <dbReference type="EMBL" id="KAL0455361.1"/>
    </source>
</evidence>
<protein>
    <submittedName>
        <fullName evidence="1">Uncharacterized protein</fullName>
    </submittedName>
</protein>
<sequence length="276" mass="32109">MSPYLFVLVMEVILQQLIDQDGGLDISDVRNSLYFSFVLQTIFCCSARLKFHRFLSFSRGFKDCKPLLKRVDERIKGWEGVNLSFAGRVQLIRSVLMALHTYWAMAFILPKGIIREVEKRLRTFLWKGHSGGGYAKVAWSQVCRPKEEGGLGIRDVLALNRALMSKHLWRIIIHDRTSIWIEWILKVRLHTHSIWMVSDRVGSWGWRKLLRLRPLILPFIEYRVGNGEMFSIWQDPWHSLGILGAPDLWIYQSQTGFVESLMRDSSTGRLLPTFSV</sequence>
<name>A0AAW2XNT0_9LAMI</name>
<dbReference type="PANTHER" id="PTHR33116">
    <property type="entry name" value="REVERSE TRANSCRIPTASE ZINC-BINDING DOMAIN-CONTAINING PROTEIN-RELATED-RELATED"/>
    <property type="match status" value="1"/>
</dbReference>
<gene>
    <name evidence="1" type="ORF">Slati_0875300</name>
</gene>
<dbReference type="EMBL" id="JACGWN010000003">
    <property type="protein sequence ID" value="KAL0455361.1"/>
    <property type="molecule type" value="Genomic_DNA"/>
</dbReference>